<dbReference type="OrthoDB" id="9787435at2"/>
<evidence type="ECO:0000259" key="1">
    <source>
        <dbReference type="SMART" id="SM00829"/>
    </source>
</evidence>
<accession>A0A1N6IMR2</accession>
<dbReference type="EMBL" id="FSRQ01000004">
    <property type="protein sequence ID" value="SIO33225.1"/>
    <property type="molecule type" value="Genomic_DNA"/>
</dbReference>
<dbReference type="Proteomes" id="UP000184782">
    <property type="component" value="Unassembled WGS sequence"/>
</dbReference>
<reference evidence="3" key="1">
    <citation type="submission" date="2016-12" db="EMBL/GenBank/DDBJ databases">
        <authorList>
            <person name="Varghese N."/>
            <person name="Submissions S."/>
        </authorList>
    </citation>
    <scope>NUCLEOTIDE SEQUENCE [LARGE SCALE GENOMIC DNA]</scope>
    <source>
        <strain evidence="3">DSM 16779</strain>
    </source>
</reference>
<gene>
    <name evidence="2" type="ORF">SAMN05421769_3570</name>
</gene>
<evidence type="ECO:0000313" key="2">
    <source>
        <dbReference type="EMBL" id="SIO33225.1"/>
    </source>
</evidence>
<dbReference type="SMART" id="SM00829">
    <property type="entry name" value="PKS_ER"/>
    <property type="match status" value="1"/>
</dbReference>
<dbReference type="Pfam" id="PF00107">
    <property type="entry name" value="ADH_zinc_N"/>
    <property type="match status" value="1"/>
</dbReference>
<dbReference type="Gene3D" id="3.40.50.720">
    <property type="entry name" value="NAD(P)-binding Rossmann-like Domain"/>
    <property type="match status" value="1"/>
</dbReference>
<dbReference type="GO" id="GO:0016491">
    <property type="term" value="F:oxidoreductase activity"/>
    <property type="evidence" value="ECO:0007669"/>
    <property type="project" value="InterPro"/>
</dbReference>
<dbReference type="AlphaFoldDB" id="A0A1N6IMR2"/>
<feature type="domain" description="Enoyl reductase (ER)" evidence="1">
    <location>
        <begin position="5"/>
        <end position="327"/>
    </location>
</feature>
<dbReference type="PANTHER" id="PTHR43482:SF1">
    <property type="entry name" value="PROTEIN AST1-RELATED"/>
    <property type="match status" value="1"/>
</dbReference>
<organism evidence="2 3">
    <name type="scientific">Chryseobacterium scophthalmum</name>
    <dbReference type="NCBI Taxonomy" id="59733"/>
    <lineage>
        <taxon>Bacteria</taxon>
        <taxon>Pseudomonadati</taxon>
        <taxon>Bacteroidota</taxon>
        <taxon>Flavobacteriia</taxon>
        <taxon>Flavobacteriales</taxon>
        <taxon>Weeksellaceae</taxon>
        <taxon>Chryseobacterium group</taxon>
        <taxon>Chryseobacterium</taxon>
    </lineage>
</organism>
<dbReference type="SUPFAM" id="SSF50129">
    <property type="entry name" value="GroES-like"/>
    <property type="match status" value="1"/>
</dbReference>
<dbReference type="InterPro" id="IPR036291">
    <property type="entry name" value="NAD(P)-bd_dom_sf"/>
</dbReference>
<dbReference type="Gene3D" id="3.90.180.10">
    <property type="entry name" value="Medium-chain alcohol dehydrogenases, catalytic domain"/>
    <property type="match status" value="1"/>
</dbReference>
<protein>
    <submittedName>
        <fullName evidence="2">NADPH:quinone reductase</fullName>
    </submittedName>
</protein>
<proteinExistence type="predicted"/>
<dbReference type="CDD" id="cd05289">
    <property type="entry name" value="MDR_like_2"/>
    <property type="match status" value="1"/>
</dbReference>
<name>A0A1N6IMR2_9FLAO</name>
<dbReference type="PANTHER" id="PTHR43482">
    <property type="entry name" value="PROTEIN AST1-RELATED"/>
    <property type="match status" value="1"/>
</dbReference>
<dbReference type="InterPro" id="IPR013154">
    <property type="entry name" value="ADH-like_N"/>
</dbReference>
<evidence type="ECO:0000313" key="3">
    <source>
        <dbReference type="Proteomes" id="UP000184782"/>
    </source>
</evidence>
<sequence length="330" mass="36631">MKVVILNKNLQLEDGFVEKPEPKSNEVLIQIKASGFNPIDYQMLENELERKLINSSILGRELSGIIVDKGNDVTQFNIGDEVFCGSGSMGSNGTYTEFIAVPEAIVALKPKNISFEQAAAIPSVGMTALQIFNRLKFDQNDSVFITGAVGGVGSFLIKLLLAHNFSNITATVGTEENRNILLKMGLKDHQIINYKNENLVGNILNANNNHFFDVGIDLVGNYMSEITAKVLQINGTYVDVTALTNKQSRETLFNKGNIIMNISNYAYAMTKNYQYYQNSLNEISKLIEHEIITPPNYKNIGSLSLETVLKAHSMLKNNQTQGNKLIMTHE</sequence>
<dbReference type="InterPro" id="IPR020843">
    <property type="entry name" value="ER"/>
</dbReference>
<dbReference type="RefSeq" id="WP_074231842.1">
    <property type="nucleotide sequence ID" value="NZ_FSRQ01000004.1"/>
</dbReference>
<dbReference type="InterPro" id="IPR011032">
    <property type="entry name" value="GroES-like_sf"/>
</dbReference>
<dbReference type="SUPFAM" id="SSF51735">
    <property type="entry name" value="NAD(P)-binding Rossmann-fold domains"/>
    <property type="match status" value="1"/>
</dbReference>
<dbReference type="InterPro" id="IPR013149">
    <property type="entry name" value="ADH-like_C"/>
</dbReference>
<dbReference type="InterPro" id="IPR052585">
    <property type="entry name" value="Lipid_raft_assoc_Zn_ADH"/>
</dbReference>
<dbReference type="Pfam" id="PF08240">
    <property type="entry name" value="ADH_N"/>
    <property type="match status" value="1"/>
</dbReference>
<dbReference type="STRING" id="59733.SAMN05421769_3570"/>
<keyword evidence="3" id="KW-1185">Reference proteome</keyword>